<evidence type="ECO:0000256" key="5">
    <source>
        <dbReference type="SAM" id="Phobius"/>
    </source>
</evidence>
<keyword evidence="4 5" id="KW-0472">Membrane</keyword>
<reference evidence="6 7" key="1">
    <citation type="submission" date="2024-02" db="EMBL/GenBank/DDBJ databases">
        <authorList>
            <person name="Chen Y."/>
            <person name="Shah S."/>
            <person name="Dougan E. K."/>
            <person name="Thang M."/>
            <person name="Chan C."/>
        </authorList>
    </citation>
    <scope>NUCLEOTIDE SEQUENCE [LARGE SCALE GENOMIC DNA]</scope>
</reference>
<evidence type="ECO:0000313" key="7">
    <source>
        <dbReference type="Proteomes" id="UP001642484"/>
    </source>
</evidence>
<dbReference type="EMBL" id="CAXAMN010021607">
    <property type="protein sequence ID" value="CAK9061358.1"/>
    <property type="molecule type" value="Genomic_DNA"/>
</dbReference>
<keyword evidence="7" id="KW-1185">Reference proteome</keyword>
<protein>
    <submittedName>
        <fullName evidence="6">Uncharacterized protein</fullName>
    </submittedName>
</protein>
<evidence type="ECO:0000256" key="1">
    <source>
        <dbReference type="ARBA" id="ARBA00004127"/>
    </source>
</evidence>
<evidence type="ECO:0000256" key="2">
    <source>
        <dbReference type="ARBA" id="ARBA00022692"/>
    </source>
</evidence>
<sequence length="290" mass="32552">MSRQHSNLQTTLLWQLVTCLPGKFDVEEQLQHRHTKRLDAVGLCVIFFLYVSILWAAGDASSKITGPIEASAIQLLASVVSIYNLYLELLVLPRGTKTAEDDFNVTYGPFGRWVYLTHQTIGILAIHSVVSFVSPFVNERLAYGTYEATPVVGAAGVFVTVQYFNLVFPNIDHKRTCQIWAERGVRFGFIDSTRHILPFVVVVLDLLAKQRNMLLATMPSVLVIMLTNFVYVLAFLSVLHINHAITGSWPYGFMKDLRSLEKWLVFTAVQAGVLSLCSLILCFWPRLVAA</sequence>
<feature type="transmembrane region" description="Helical" evidence="5">
    <location>
        <begin position="113"/>
        <end position="136"/>
    </location>
</feature>
<comment type="caution">
    <text evidence="6">The sequence shown here is derived from an EMBL/GenBank/DDBJ whole genome shotgun (WGS) entry which is preliminary data.</text>
</comment>
<feature type="transmembrane region" description="Helical" evidence="5">
    <location>
        <begin position="40"/>
        <end position="58"/>
    </location>
</feature>
<keyword evidence="2 5" id="KW-0812">Transmembrane</keyword>
<evidence type="ECO:0000256" key="3">
    <source>
        <dbReference type="ARBA" id="ARBA00022989"/>
    </source>
</evidence>
<dbReference type="Pfam" id="PF04750">
    <property type="entry name" value="Far-17a_AIG1"/>
    <property type="match status" value="1"/>
</dbReference>
<feature type="transmembrane region" description="Helical" evidence="5">
    <location>
        <begin position="221"/>
        <end position="243"/>
    </location>
</feature>
<feature type="transmembrane region" description="Helical" evidence="5">
    <location>
        <begin position="263"/>
        <end position="284"/>
    </location>
</feature>
<organism evidence="6 7">
    <name type="scientific">Durusdinium trenchii</name>
    <dbReference type="NCBI Taxonomy" id="1381693"/>
    <lineage>
        <taxon>Eukaryota</taxon>
        <taxon>Sar</taxon>
        <taxon>Alveolata</taxon>
        <taxon>Dinophyceae</taxon>
        <taxon>Suessiales</taxon>
        <taxon>Symbiodiniaceae</taxon>
        <taxon>Durusdinium</taxon>
    </lineage>
</organism>
<dbReference type="InterPro" id="IPR006838">
    <property type="entry name" value="ADTRP_AIG1"/>
</dbReference>
<feature type="transmembrane region" description="Helical" evidence="5">
    <location>
        <begin position="70"/>
        <end position="92"/>
    </location>
</feature>
<evidence type="ECO:0000256" key="4">
    <source>
        <dbReference type="ARBA" id="ARBA00023136"/>
    </source>
</evidence>
<name>A0ABP0ND18_9DINO</name>
<accession>A0ABP0ND18</accession>
<gene>
    <name evidence="6" type="ORF">CCMP2556_LOCUS30164</name>
</gene>
<keyword evidence="3 5" id="KW-1133">Transmembrane helix</keyword>
<dbReference type="Proteomes" id="UP001642484">
    <property type="component" value="Unassembled WGS sequence"/>
</dbReference>
<comment type="subcellular location">
    <subcellularLocation>
        <location evidence="1">Endomembrane system</location>
        <topology evidence="1">Multi-pass membrane protein</topology>
    </subcellularLocation>
</comment>
<proteinExistence type="predicted"/>
<feature type="transmembrane region" description="Helical" evidence="5">
    <location>
        <begin position="148"/>
        <end position="168"/>
    </location>
</feature>
<evidence type="ECO:0000313" key="6">
    <source>
        <dbReference type="EMBL" id="CAK9061358.1"/>
    </source>
</evidence>